<evidence type="ECO:0000313" key="8">
    <source>
        <dbReference type="Proteomes" id="UP000003860"/>
    </source>
</evidence>
<dbReference type="RefSeq" id="WP_004618094.1">
    <property type="nucleotide sequence ID" value="NZ_ACXX02000003.1"/>
</dbReference>
<dbReference type="AlphaFoldDB" id="F1TA65"/>
<feature type="transmembrane region" description="Helical" evidence="6">
    <location>
        <begin position="31"/>
        <end position="53"/>
    </location>
</feature>
<feature type="transmembrane region" description="Helical" evidence="6">
    <location>
        <begin position="6"/>
        <end position="24"/>
    </location>
</feature>
<feature type="transmembrane region" description="Helical" evidence="6">
    <location>
        <begin position="146"/>
        <end position="162"/>
    </location>
</feature>
<dbReference type="InterPro" id="IPR019533">
    <property type="entry name" value="Peptidase_S26"/>
</dbReference>
<organism evidence="7 8">
    <name type="scientific">Ruminiclostridium papyrosolvens DSM 2782</name>
    <dbReference type="NCBI Taxonomy" id="588581"/>
    <lineage>
        <taxon>Bacteria</taxon>
        <taxon>Bacillati</taxon>
        <taxon>Bacillota</taxon>
        <taxon>Clostridia</taxon>
        <taxon>Eubacteriales</taxon>
        <taxon>Oscillospiraceae</taxon>
        <taxon>Ruminiclostridium</taxon>
    </lineage>
</organism>
<evidence type="ECO:0000256" key="5">
    <source>
        <dbReference type="NCBIfam" id="TIGR02228"/>
    </source>
</evidence>
<evidence type="ECO:0000256" key="6">
    <source>
        <dbReference type="SAM" id="Phobius"/>
    </source>
</evidence>
<dbReference type="NCBIfam" id="TIGR02228">
    <property type="entry name" value="sigpep_I_arch"/>
    <property type="match status" value="1"/>
</dbReference>
<gene>
    <name evidence="7" type="ORF">Cpap_3231</name>
</gene>
<comment type="subcellular location">
    <subcellularLocation>
        <location evidence="1">Membrane</location>
    </subcellularLocation>
</comment>
<comment type="caution">
    <text evidence="7">The sequence shown here is derived from an EMBL/GenBank/DDBJ whole genome shotgun (WGS) entry which is preliminary data.</text>
</comment>
<sequence length="368" mass="41712">MKKLFYGALIGFAIVIAIVIGVNGKTKGAHILTYVYSNSMVPLINVNDAFLVWPEKNPKVGDIITYRPMVLKAPYITHRIIAVGEEGYITKGDNSPYKDQDSGEPEVTGDRISGKVLTINGQPLIIPGIGKASAYLNSYLGNYSKYLSWIFLTLGILSFSLGKGRVRKRKSRNRWRLRHLYRVIIILSAISVILSIYIGSRVTEIKYLVSEYPGTLGDQIQLNKSDQLMMKIKNDAVIPVWTIISCIQPLSVHEAPEYLWIRSEGKVILDVAPQKKIGMYRGYVQTYNYPMLLPRTLILVLHRASPVFAMLAVGFTMAFLVWVFLKLLKQVHGFEAWIPLKTIKDKLFQRRIKRSRAKLLGKGKRRVK</sequence>
<evidence type="ECO:0000256" key="2">
    <source>
        <dbReference type="ARBA" id="ARBA00022692"/>
    </source>
</evidence>
<dbReference type="OrthoDB" id="1648066at2"/>
<evidence type="ECO:0000313" key="7">
    <source>
        <dbReference type="EMBL" id="EGD48807.1"/>
    </source>
</evidence>
<dbReference type="SUPFAM" id="SSF51306">
    <property type="entry name" value="LexA/Signal peptidase"/>
    <property type="match status" value="1"/>
</dbReference>
<dbReference type="InterPro" id="IPR036286">
    <property type="entry name" value="LexA/Signal_pep-like_sf"/>
</dbReference>
<keyword evidence="4 6" id="KW-0472">Membrane</keyword>
<dbReference type="GO" id="GO:0004252">
    <property type="term" value="F:serine-type endopeptidase activity"/>
    <property type="evidence" value="ECO:0007669"/>
    <property type="project" value="UniProtKB-UniRule"/>
</dbReference>
<reference evidence="7" key="2">
    <citation type="submission" date="2011-01" db="EMBL/GenBank/DDBJ databases">
        <title>The Non-contiguous Finished genome of Clostridium papyrosolvens.</title>
        <authorList>
            <person name="Lucas S."/>
            <person name="Copeland A."/>
            <person name="Lapidus A."/>
            <person name="Cheng J.-F."/>
            <person name="Goodwin L."/>
            <person name="Pitluck S."/>
            <person name="Misra M."/>
            <person name="Chertkov O."/>
            <person name="Detter J.C."/>
            <person name="Han C."/>
            <person name="Tapia R."/>
            <person name="Land M."/>
            <person name="Hauser L."/>
            <person name="Kyrpides N."/>
            <person name="Ivanova N."/>
            <person name="Pagani I."/>
            <person name="Mouttaki H."/>
            <person name="He Z."/>
            <person name="Zhou J."/>
            <person name="Hemme C.L."/>
            <person name="Woyke T."/>
        </authorList>
    </citation>
    <scope>NUCLEOTIDE SEQUENCE [LARGE SCALE GENOMIC DNA]</scope>
    <source>
        <strain evidence="7">DSM 2782</strain>
    </source>
</reference>
<dbReference type="STRING" id="588581.Cpap_3231"/>
<dbReference type="eggNOG" id="COG0681">
    <property type="taxonomic scope" value="Bacteria"/>
</dbReference>
<dbReference type="GO" id="GO:0009003">
    <property type="term" value="F:signal peptidase activity"/>
    <property type="evidence" value="ECO:0007669"/>
    <property type="project" value="UniProtKB-EC"/>
</dbReference>
<feature type="transmembrane region" description="Helical" evidence="6">
    <location>
        <begin position="183"/>
        <end position="200"/>
    </location>
</feature>
<dbReference type="EMBL" id="ACXX02000003">
    <property type="protein sequence ID" value="EGD48807.1"/>
    <property type="molecule type" value="Genomic_DNA"/>
</dbReference>
<evidence type="ECO:0000256" key="4">
    <source>
        <dbReference type="ARBA" id="ARBA00023136"/>
    </source>
</evidence>
<accession>F1TA65</accession>
<evidence type="ECO:0000256" key="3">
    <source>
        <dbReference type="ARBA" id="ARBA00022989"/>
    </source>
</evidence>
<reference evidence="7" key="1">
    <citation type="submission" date="2009-07" db="EMBL/GenBank/DDBJ databases">
        <authorList>
            <consortium name="US DOE Joint Genome Institute (JGI-PGF)"/>
            <person name="Lucas S."/>
            <person name="Copeland A."/>
            <person name="Lapidus A."/>
            <person name="Glavina del Rio T."/>
            <person name="Tice H."/>
            <person name="Bruce D."/>
            <person name="Goodwin L."/>
            <person name="Pitluck S."/>
            <person name="Larimer F."/>
            <person name="Land M.L."/>
            <person name="Mouttaki H."/>
            <person name="He Z."/>
            <person name="Zhou J."/>
            <person name="Hemme C.L."/>
        </authorList>
    </citation>
    <scope>NUCLEOTIDE SEQUENCE [LARGE SCALE GENOMIC DNA]</scope>
    <source>
        <strain evidence="7">DSM 2782</strain>
    </source>
</reference>
<keyword evidence="8" id="KW-1185">Reference proteome</keyword>
<protein>
    <recommendedName>
        <fullName evidence="5">Signal peptidase I</fullName>
        <ecNumber evidence="5">3.4.21.89</ecNumber>
    </recommendedName>
</protein>
<evidence type="ECO:0000256" key="1">
    <source>
        <dbReference type="ARBA" id="ARBA00004370"/>
    </source>
</evidence>
<dbReference type="InterPro" id="IPR001733">
    <property type="entry name" value="Peptidase_S26B"/>
</dbReference>
<keyword evidence="2 6" id="KW-0812">Transmembrane</keyword>
<dbReference type="CDD" id="cd06530">
    <property type="entry name" value="S26_SPase_I"/>
    <property type="match status" value="1"/>
</dbReference>
<feature type="transmembrane region" description="Helical" evidence="6">
    <location>
        <begin position="307"/>
        <end position="325"/>
    </location>
</feature>
<name>F1TA65_9FIRM</name>
<dbReference type="Proteomes" id="UP000003860">
    <property type="component" value="Unassembled WGS sequence"/>
</dbReference>
<dbReference type="GO" id="GO:0016020">
    <property type="term" value="C:membrane"/>
    <property type="evidence" value="ECO:0007669"/>
    <property type="project" value="UniProtKB-SubCell"/>
</dbReference>
<keyword evidence="3 6" id="KW-1133">Transmembrane helix</keyword>
<dbReference type="GO" id="GO:0006465">
    <property type="term" value="P:signal peptide processing"/>
    <property type="evidence" value="ECO:0007669"/>
    <property type="project" value="UniProtKB-UniRule"/>
</dbReference>
<dbReference type="EC" id="3.4.21.89" evidence="5"/>
<proteinExistence type="predicted"/>